<comment type="caution">
    <text evidence="2">The sequence shown here is derived from an EMBL/GenBank/DDBJ whole genome shotgun (WGS) entry which is preliminary data.</text>
</comment>
<reference evidence="2 3" key="1">
    <citation type="submission" date="2018-09" db="EMBL/GenBank/DDBJ databases">
        <title>Cohnella cavernae sp. nov., isolated from a karst cave.</title>
        <authorList>
            <person name="Zhu H."/>
        </authorList>
    </citation>
    <scope>NUCLEOTIDE SEQUENCE [LARGE SCALE GENOMIC DNA]</scope>
    <source>
        <strain evidence="2 3">K2E09-144</strain>
    </source>
</reference>
<evidence type="ECO:0008006" key="4">
    <source>
        <dbReference type="Google" id="ProtNLM"/>
    </source>
</evidence>
<evidence type="ECO:0000313" key="2">
    <source>
        <dbReference type="EMBL" id="RIE04266.1"/>
    </source>
</evidence>
<evidence type="ECO:0000313" key="3">
    <source>
        <dbReference type="Proteomes" id="UP000266340"/>
    </source>
</evidence>
<dbReference type="RefSeq" id="WP_119148307.1">
    <property type="nucleotide sequence ID" value="NZ_JBHSOV010000042.1"/>
</dbReference>
<organism evidence="2 3">
    <name type="scientific">Cohnella faecalis</name>
    <dbReference type="NCBI Taxonomy" id="2315694"/>
    <lineage>
        <taxon>Bacteria</taxon>
        <taxon>Bacillati</taxon>
        <taxon>Bacillota</taxon>
        <taxon>Bacilli</taxon>
        <taxon>Bacillales</taxon>
        <taxon>Paenibacillaceae</taxon>
        <taxon>Cohnella</taxon>
    </lineage>
</organism>
<accession>A0A398CLP4</accession>
<dbReference type="Proteomes" id="UP000266340">
    <property type="component" value="Unassembled WGS sequence"/>
</dbReference>
<sequence>MRKFIFVTLLSLFLLSACSSQKKYSSVIEAIKSEGINITQMESSMEVELDGIKSLSYNFDNNEIIRVYDFGSKEKRELGNKHFQEHQQILSSHAPIVYQTSSYLVLYYSNANLTTATPKLTETKYGERIQKAINSIE</sequence>
<dbReference type="PROSITE" id="PS51257">
    <property type="entry name" value="PROKAR_LIPOPROTEIN"/>
    <property type="match status" value="1"/>
</dbReference>
<dbReference type="OrthoDB" id="2622354at2"/>
<dbReference type="EMBL" id="QXJM01000027">
    <property type="protein sequence ID" value="RIE04266.1"/>
    <property type="molecule type" value="Genomic_DNA"/>
</dbReference>
<proteinExistence type="predicted"/>
<evidence type="ECO:0000256" key="1">
    <source>
        <dbReference type="SAM" id="SignalP"/>
    </source>
</evidence>
<keyword evidence="1" id="KW-0732">Signal</keyword>
<feature type="signal peptide" evidence="1">
    <location>
        <begin position="1"/>
        <end position="22"/>
    </location>
</feature>
<feature type="chain" id="PRO_5017190418" description="Lipoprotein" evidence="1">
    <location>
        <begin position="23"/>
        <end position="137"/>
    </location>
</feature>
<name>A0A398CLP4_9BACL</name>
<protein>
    <recommendedName>
        <fullName evidence="4">Lipoprotein</fullName>
    </recommendedName>
</protein>
<gene>
    <name evidence="2" type="ORF">D3H35_06525</name>
</gene>
<dbReference type="AlphaFoldDB" id="A0A398CLP4"/>
<keyword evidence="3" id="KW-1185">Reference proteome</keyword>